<proteinExistence type="predicted"/>
<gene>
    <name evidence="3" type="ORF">Ae201684_017272</name>
</gene>
<evidence type="ECO:0000313" key="4">
    <source>
        <dbReference type="Proteomes" id="UP000481153"/>
    </source>
</evidence>
<protein>
    <submittedName>
        <fullName evidence="3">Uncharacterized protein</fullName>
    </submittedName>
</protein>
<accession>A0A6G0WC43</accession>
<organism evidence="3 4">
    <name type="scientific">Aphanomyces euteiches</name>
    <dbReference type="NCBI Taxonomy" id="100861"/>
    <lineage>
        <taxon>Eukaryota</taxon>
        <taxon>Sar</taxon>
        <taxon>Stramenopiles</taxon>
        <taxon>Oomycota</taxon>
        <taxon>Saprolegniomycetes</taxon>
        <taxon>Saprolegniales</taxon>
        <taxon>Verrucalvaceae</taxon>
        <taxon>Aphanomyces</taxon>
    </lineage>
</organism>
<name>A0A6G0WC43_9STRA</name>
<feature type="region of interest" description="Disordered" evidence="2">
    <location>
        <begin position="1"/>
        <end position="39"/>
    </location>
</feature>
<reference evidence="3 4" key="1">
    <citation type="submission" date="2019-07" db="EMBL/GenBank/DDBJ databases">
        <title>Genomics analysis of Aphanomyces spp. identifies a new class of oomycete effector associated with host adaptation.</title>
        <authorList>
            <person name="Gaulin E."/>
        </authorList>
    </citation>
    <scope>NUCLEOTIDE SEQUENCE [LARGE SCALE GENOMIC DNA]</scope>
    <source>
        <strain evidence="3 4">ATCC 201684</strain>
    </source>
</reference>
<dbReference type="Proteomes" id="UP000481153">
    <property type="component" value="Unassembled WGS sequence"/>
</dbReference>
<feature type="coiled-coil region" evidence="1">
    <location>
        <begin position="70"/>
        <end position="137"/>
    </location>
</feature>
<feature type="compositionally biased region" description="Polar residues" evidence="2">
    <location>
        <begin position="18"/>
        <end position="29"/>
    </location>
</feature>
<dbReference type="AlphaFoldDB" id="A0A6G0WC43"/>
<evidence type="ECO:0000256" key="2">
    <source>
        <dbReference type="SAM" id="MobiDB-lite"/>
    </source>
</evidence>
<keyword evidence="4" id="KW-1185">Reference proteome</keyword>
<keyword evidence="1" id="KW-0175">Coiled coil</keyword>
<sequence>MENSRKQTARKYDRGSDGHSSNGMSNKRTGWSPVVIPEKGSLLNPAVRSTRKSMKSILMANKREMEESVRMKYETLLAEIDAEIEDTKRQVENFLNVNEAIYEKSTKRLKRLTDAVNNEIEDARRGSTDIIKEAEQQHEKVKHKAIREFKQEATKLLQTKG</sequence>
<evidence type="ECO:0000313" key="3">
    <source>
        <dbReference type="EMBL" id="KAF0723891.1"/>
    </source>
</evidence>
<comment type="caution">
    <text evidence="3">The sequence shown here is derived from an EMBL/GenBank/DDBJ whole genome shotgun (WGS) entry which is preliminary data.</text>
</comment>
<dbReference type="EMBL" id="VJMJ01000292">
    <property type="protein sequence ID" value="KAF0723891.1"/>
    <property type="molecule type" value="Genomic_DNA"/>
</dbReference>
<evidence type="ECO:0000256" key="1">
    <source>
        <dbReference type="SAM" id="Coils"/>
    </source>
</evidence>
<dbReference type="VEuPathDB" id="FungiDB:AeMF1_020778"/>